<feature type="transmembrane region" description="Helical" evidence="1">
    <location>
        <begin position="71"/>
        <end position="89"/>
    </location>
</feature>
<keyword evidence="1" id="KW-0812">Transmembrane</keyword>
<evidence type="ECO:0000256" key="1">
    <source>
        <dbReference type="SAM" id="Phobius"/>
    </source>
</evidence>
<comment type="caution">
    <text evidence="2">The sequence shown here is derived from an EMBL/GenBank/DDBJ whole genome shotgun (WGS) entry which is preliminary data.</text>
</comment>
<keyword evidence="1" id="KW-1133">Transmembrane helix</keyword>
<dbReference type="OrthoDB" id="10582990at2759"/>
<proteinExistence type="predicted"/>
<accession>A0A8J2KLA5</accession>
<feature type="transmembrane region" description="Helical" evidence="1">
    <location>
        <begin position="24"/>
        <end position="42"/>
    </location>
</feature>
<keyword evidence="1" id="KW-0472">Membrane</keyword>
<dbReference type="Proteomes" id="UP000708208">
    <property type="component" value="Unassembled WGS sequence"/>
</dbReference>
<name>A0A8J2KLA5_9HEXA</name>
<dbReference type="AlphaFoldDB" id="A0A8J2KLA5"/>
<gene>
    <name evidence="2" type="ORF">AFUS01_LOCUS29568</name>
</gene>
<protein>
    <submittedName>
        <fullName evidence="2">Uncharacterized protein</fullName>
    </submittedName>
</protein>
<dbReference type="EMBL" id="CAJVCH010439480">
    <property type="protein sequence ID" value="CAG7819098.1"/>
    <property type="molecule type" value="Genomic_DNA"/>
</dbReference>
<reference evidence="2" key="1">
    <citation type="submission" date="2021-06" db="EMBL/GenBank/DDBJ databases">
        <authorList>
            <person name="Hodson N. C."/>
            <person name="Mongue J. A."/>
            <person name="Jaron S. K."/>
        </authorList>
    </citation>
    <scope>NUCLEOTIDE SEQUENCE</scope>
</reference>
<keyword evidence="3" id="KW-1185">Reference proteome</keyword>
<organism evidence="2 3">
    <name type="scientific">Allacma fusca</name>
    <dbReference type="NCBI Taxonomy" id="39272"/>
    <lineage>
        <taxon>Eukaryota</taxon>
        <taxon>Metazoa</taxon>
        <taxon>Ecdysozoa</taxon>
        <taxon>Arthropoda</taxon>
        <taxon>Hexapoda</taxon>
        <taxon>Collembola</taxon>
        <taxon>Symphypleona</taxon>
        <taxon>Sminthuridae</taxon>
        <taxon>Allacma</taxon>
    </lineage>
</organism>
<evidence type="ECO:0000313" key="2">
    <source>
        <dbReference type="EMBL" id="CAG7819098.1"/>
    </source>
</evidence>
<evidence type="ECO:0000313" key="3">
    <source>
        <dbReference type="Proteomes" id="UP000708208"/>
    </source>
</evidence>
<sequence>MSSSDWIKFESNFLREMDEDTHRHLIAAFWSILMVFFGYIVISMDTRNANSQSNREGWAIRDRILGIEQRYFVIFLNGMLMYGTLVYMLKNPVDT</sequence>